<feature type="domain" description="Piwi" evidence="2">
    <location>
        <begin position="347"/>
        <end position="651"/>
    </location>
</feature>
<dbReference type="SMART" id="SM00950">
    <property type="entry name" value="Piwi"/>
    <property type="match status" value="1"/>
</dbReference>
<dbReference type="Pfam" id="PF02170">
    <property type="entry name" value="PAZ"/>
    <property type="match status" value="1"/>
</dbReference>
<dbReference type="SUPFAM" id="SSF53098">
    <property type="entry name" value="Ribonuclease H-like"/>
    <property type="match status" value="1"/>
</dbReference>
<dbReference type="CDD" id="cd02846">
    <property type="entry name" value="PAZ_argonaute_like"/>
    <property type="match status" value="1"/>
</dbReference>
<dbReference type="Pfam" id="PF08699">
    <property type="entry name" value="ArgoL1"/>
    <property type="match status" value="1"/>
</dbReference>
<evidence type="ECO:0000313" key="4">
    <source>
        <dbReference type="Proteomes" id="UP000799766"/>
    </source>
</evidence>
<dbReference type="PANTHER" id="PTHR22891">
    <property type="entry name" value="EUKARYOTIC TRANSLATION INITIATION FACTOR 2C"/>
    <property type="match status" value="1"/>
</dbReference>
<dbReference type="Pfam" id="PF02171">
    <property type="entry name" value="Piwi"/>
    <property type="match status" value="1"/>
</dbReference>
<dbReference type="InterPro" id="IPR036397">
    <property type="entry name" value="RNaseH_sf"/>
</dbReference>
<dbReference type="InterPro" id="IPR014811">
    <property type="entry name" value="ArgoL1"/>
</dbReference>
<dbReference type="PROSITE" id="PS50821">
    <property type="entry name" value="PAZ"/>
    <property type="match status" value="1"/>
</dbReference>
<dbReference type="AlphaFoldDB" id="A0A6A6NMQ3"/>
<keyword evidence="4" id="KW-1185">Reference proteome</keyword>
<dbReference type="InterPro" id="IPR036085">
    <property type="entry name" value="PAZ_dom_sf"/>
</dbReference>
<feature type="non-terminal residue" evidence="3">
    <location>
        <position position="1"/>
    </location>
</feature>
<evidence type="ECO:0000259" key="1">
    <source>
        <dbReference type="PROSITE" id="PS50821"/>
    </source>
</evidence>
<dbReference type="GO" id="GO:0003723">
    <property type="term" value="F:RNA binding"/>
    <property type="evidence" value="ECO:0007669"/>
    <property type="project" value="InterPro"/>
</dbReference>
<dbReference type="PROSITE" id="PS50822">
    <property type="entry name" value="PIWI"/>
    <property type="match status" value="1"/>
</dbReference>
<feature type="domain" description="PAZ" evidence="1">
    <location>
        <begin position="64"/>
        <end position="168"/>
    </location>
</feature>
<gene>
    <name evidence="3" type="ORF">BDY21DRAFT_404348</name>
</gene>
<name>A0A6A6NMQ3_9PEZI</name>
<sequence>AKLRSKHRTFSASKGTKVYRKDGWSELAPSLLAARGYFSSARALMAGCLLNVNAVTGSFWAAKNVGEILYDYGPTRKVDVEHDVKGLRVIKLYGNGSKHTVFGLGKPPGEQTFTIKRKNGETERTSVQRYFQEVLEIHINYPESQCVNVGGSGEKAQWIPAEHLGILPFQPYTKQLPPDATKAMILQACRGPADNRNAILKEGLECLGLADPTERSHAVANMLPAIFDMVSVPRRQIQAPCVEYRDQARPDASRGNWNLKGCKFYNVPRDTYRGGVLYLVPGNVNPTDIGYLHRILFEDAMKNHGFNWEPAWVDNLQFSSNREGHWASVVDKYVAEWTSDGIRSDGTPLVVLITDKPKIYGEFKTKMDRDLGVHSICLRSDTRSSGDLNFFANISMKLNLKRGGTNHIVKPSGLAKLFGVQGVKTLVLGADVTHPGSGSGFAPSIAALAGSVDGKFGRFLGSMRLNPRRQEIIADIGAMALERIRDWKEENGRLPESILYYRDGVGESQYRDVLRDEVDKIQAECRQRFREYNPRVTAVIVTKRHHTRFYPTSEIRSAANGNCLPGTCVESGVTSPYYFDFYLQSHHGIQGTAKPAHYFVVRNDMRLSAAELQDLTHNLCYTYVRSAAGVSYAAPAYYADRLCERGRSYLGEFSRRNDASPPEHMTQEEGEDAVFNRAVQWWTRDNDGNPWHQGLSKTMFWM</sequence>
<dbReference type="EMBL" id="MU001701">
    <property type="protein sequence ID" value="KAF2452948.1"/>
    <property type="molecule type" value="Genomic_DNA"/>
</dbReference>
<dbReference type="InterPro" id="IPR003100">
    <property type="entry name" value="PAZ_dom"/>
</dbReference>
<dbReference type="Gene3D" id="3.40.50.2300">
    <property type="match status" value="1"/>
</dbReference>
<evidence type="ECO:0000313" key="3">
    <source>
        <dbReference type="EMBL" id="KAF2452948.1"/>
    </source>
</evidence>
<dbReference type="Gene3D" id="2.170.260.10">
    <property type="entry name" value="paz domain"/>
    <property type="match status" value="1"/>
</dbReference>
<accession>A0A6A6NMQ3</accession>
<dbReference type="InterPro" id="IPR045246">
    <property type="entry name" value="Piwi_ago-like"/>
</dbReference>
<dbReference type="InterPro" id="IPR003165">
    <property type="entry name" value="Piwi"/>
</dbReference>
<dbReference type="CDD" id="cd04657">
    <property type="entry name" value="Piwi_ago-like"/>
    <property type="match status" value="1"/>
</dbReference>
<reference evidence="3" key="1">
    <citation type="journal article" date="2020" name="Stud. Mycol.">
        <title>101 Dothideomycetes genomes: a test case for predicting lifestyles and emergence of pathogens.</title>
        <authorList>
            <person name="Haridas S."/>
            <person name="Albert R."/>
            <person name="Binder M."/>
            <person name="Bloem J."/>
            <person name="Labutti K."/>
            <person name="Salamov A."/>
            <person name="Andreopoulos B."/>
            <person name="Baker S."/>
            <person name="Barry K."/>
            <person name="Bills G."/>
            <person name="Bluhm B."/>
            <person name="Cannon C."/>
            <person name="Castanera R."/>
            <person name="Culley D."/>
            <person name="Daum C."/>
            <person name="Ezra D."/>
            <person name="Gonzalez J."/>
            <person name="Henrissat B."/>
            <person name="Kuo A."/>
            <person name="Liang C."/>
            <person name="Lipzen A."/>
            <person name="Lutzoni F."/>
            <person name="Magnuson J."/>
            <person name="Mondo S."/>
            <person name="Nolan M."/>
            <person name="Ohm R."/>
            <person name="Pangilinan J."/>
            <person name="Park H.-J."/>
            <person name="Ramirez L."/>
            <person name="Alfaro M."/>
            <person name="Sun H."/>
            <person name="Tritt A."/>
            <person name="Yoshinaga Y."/>
            <person name="Zwiers L.-H."/>
            <person name="Turgeon B."/>
            <person name="Goodwin S."/>
            <person name="Spatafora J."/>
            <person name="Crous P."/>
            <person name="Grigoriev I."/>
        </authorList>
    </citation>
    <scope>NUCLEOTIDE SEQUENCE</scope>
    <source>
        <strain evidence="3">ATCC 16933</strain>
    </source>
</reference>
<dbReference type="InterPro" id="IPR012337">
    <property type="entry name" value="RNaseH-like_sf"/>
</dbReference>
<organism evidence="3 4">
    <name type="scientific">Lineolata rhizophorae</name>
    <dbReference type="NCBI Taxonomy" id="578093"/>
    <lineage>
        <taxon>Eukaryota</taxon>
        <taxon>Fungi</taxon>
        <taxon>Dikarya</taxon>
        <taxon>Ascomycota</taxon>
        <taxon>Pezizomycotina</taxon>
        <taxon>Dothideomycetes</taxon>
        <taxon>Dothideomycetes incertae sedis</taxon>
        <taxon>Lineolatales</taxon>
        <taxon>Lineolataceae</taxon>
        <taxon>Lineolata</taxon>
    </lineage>
</organism>
<dbReference type="SUPFAM" id="SSF101690">
    <property type="entry name" value="PAZ domain"/>
    <property type="match status" value="1"/>
</dbReference>
<dbReference type="Proteomes" id="UP000799766">
    <property type="component" value="Unassembled WGS sequence"/>
</dbReference>
<protein>
    <submittedName>
        <fullName evidence="3">Ribonuclease H-like domain-containing protein</fullName>
    </submittedName>
</protein>
<dbReference type="Gene3D" id="3.30.420.10">
    <property type="entry name" value="Ribonuclease H-like superfamily/Ribonuclease H"/>
    <property type="match status" value="1"/>
</dbReference>
<proteinExistence type="predicted"/>
<dbReference type="OrthoDB" id="10252740at2759"/>
<evidence type="ECO:0000259" key="2">
    <source>
        <dbReference type="PROSITE" id="PS50822"/>
    </source>
</evidence>